<dbReference type="Pfam" id="PF00651">
    <property type="entry name" value="BTB"/>
    <property type="match status" value="1"/>
</dbReference>
<dbReference type="PANTHER" id="PTHR22744">
    <property type="entry name" value="HELIX LOOP HELIX PROTEIN 21-RELATED"/>
    <property type="match status" value="1"/>
</dbReference>
<dbReference type="AlphaFoldDB" id="A0AAN5C871"/>
<protein>
    <recommendedName>
        <fullName evidence="1">BTB domain-containing protein</fullName>
    </recommendedName>
</protein>
<sequence length="278" mass="32342">MGEIRLDSFLEGLNGMVHIHVELLPIDESVPSSVEITSRVLIVQGDRYEVSAEALALHSPYFESLFFGPFSEKTKTEIEIDGVTSEEFQRMLQTLTKGRPIEEDTVVEVLINSDRFDVPFVRDRCEEYLIEHERIHSSSRCSSSALSTLLIFAQKFRLYRFTEYLISRMESITQVVECMKLYSEEHPIRSNLMTLFSSRIRQVPVNVRPEIYLDLSDTTDTWTERVTFELFADLCPIIVNRFIDYCQGKLFENGRRRHLRGTHIPIIDIDSIEFFPVE</sequence>
<dbReference type="SMART" id="SM00225">
    <property type="entry name" value="BTB"/>
    <property type="match status" value="1"/>
</dbReference>
<dbReference type="Gene3D" id="2.40.100.10">
    <property type="entry name" value="Cyclophilin-like"/>
    <property type="match status" value="1"/>
</dbReference>
<comment type="caution">
    <text evidence="2">The sequence shown here is derived from an EMBL/GenBank/DDBJ whole genome shotgun (WGS) entry which is preliminary data.</text>
</comment>
<evidence type="ECO:0000313" key="3">
    <source>
        <dbReference type="Proteomes" id="UP001328107"/>
    </source>
</evidence>
<gene>
    <name evidence="2" type="ORF">PMAYCL1PPCAC_02704</name>
</gene>
<organism evidence="2 3">
    <name type="scientific">Pristionchus mayeri</name>
    <dbReference type="NCBI Taxonomy" id="1317129"/>
    <lineage>
        <taxon>Eukaryota</taxon>
        <taxon>Metazoa</taxon>
        <taxon>Ecdysozoa</taxon>
        <taxon>Nematoda</taxon>
        <taxon>Chromadorea</taxon>
        <taxon>Rhabditida</taxon>
        <taxon>Rhabditina</taxon>
        <taxon>Diplogasteromorpha</taxon>
        <taxon>Diplogasteroidea</taxon>
        <taxon>Neodiplogasteridae</taxon>
        <taxon>Pristionchus</taxon>
    </lineage>
</organism>
<dbReference type="InterPro" id="IPR000210">
    <property type="entry name" value="BTB/POZ_dom"/>
</dbReference>
<dbReference type="PROSITE" id="PS50097">
    <property type="entry name" value="BTB"/>
    <property type="match status" value="1"/>
</dbReference>
<dbReference type="Proteomes" id="UP001328107">
    <property type="component" value="Unassembled WGS sequence"/>
</dbReference>
<dbReference type="Gene3D" id="3.30.710.10">
    <property type="entry name" value="Potassium Channel Kv1.1, Chain A"/>
    <property type="match status" value="1"/>
</dbReference>
<dbReference type="PANTHER" id="PTHR22744:SF14">
    <property type="entry name" value="BTB DOMAIN-CONTAINING PROTEIN-RELATED"/>
    <property type="match status" value="1"/>
</dbReference>
<dbReference type="EMBL" id="BTRK01000001">
    <property type="protein sequence ID" value="GMR32509.1"/>
    <property type="molecule type" value="Genomic_DNA"/>
</dbReference>
<dbReference type="InterPro" id="IPR011333">
    <property type="entry name" value="SKP1/BTB/POZ_sf"/>
</dbReference>
<dbReference type="SUPFAM" id="SSF54695">
    <property type="entry name" value="POZ domain"/>
    <property type="match status" value="1"/>
</dbReference>
<dbReference type="SUPFAM" id="SSF50891">
    <property type="entry name" value="Cyclophilin-like"/>
    <property type="match status" value="1"/>
</dbReference>
<evidence type="ECO:0000259" key="1">
    <source>
        <dbReference type="PROSITE" id="PS50097"/>
    </source>
</evidence>
<feature type="non-terminal residue" evidence="2">
    <location>
        <position position="278"/>
    </location>
</feature>
<dbReference type="CDD" id="cd18186">
    <property type="entry name" value="BTB_POZ_ZBTB_KLHL-like"/>
    <property type="match status" value="1"/>
</dbReference>
<name>A0AAN5C871_9BILA</name>
<keyword evidence="3" id="KW-1185">Reference proteome</keyword>
<accession>A0AAN5C871</accession>
<feature type="domain" description="BTB" evidence="1">
    <location>
        <begin position="37"/>
        <end position="99"/>
    </location>
</feature>
<reference evidence="3" key="1">
    <citation type="submission" date="2022-10" db="EMBL/GenBank/DDBJ databases">
        <title>Genome assembly of Pristionchus species.</title>
        <authorList>
            <person name="Yoshida K."/>
            <person name="Sommer R.J."/>
        </authorList>
    </citation>
    <scope>NUCLEOTIDE SEQUENCE [LARGE SCALE GENOMIC DNA]</scope>
    <source>
        <strain evidence="3">RS5460</strain>
    </source>
</reference>
<proteinExistence type="predicted"/>
<dbReference type="InterPro" id="IPR029000">
    <property type="entry name" value="Cyclophilin-like_dom_sf"/>
</dbReference>
<evidence type="ECO:0000313" key="2">
    <source>
        <dbReference type="EMBL" id="GMR32509.1"/>
    </source>
</evidence>